<sequence>MATKLKNDLWSIAAIVIALFSLLYCFSFIWDMLFFPPAAELLASLRTLTQGDA</sequence>
<gene>
    <name evidence="2" type="ORF">QWY14_08900</name>
</gene>
<evidence type="ECO:0000313" key="3">
    <source>
        <dbReference type="Proteomes" id="UP001172055"/>
    </source>
</evidence>
<evidence type="ECO:0000256" key="1">
    <source>
        <dbReference type="SAM" id="Phobius"/>
    </source>
</evidence>
<name>A0ABT8N2F3_9BACL</name>
<organism evidence="2 3">
    <name type="scientific">Planococcus shixiaomingii</name>
    <dbReference type="NCBI Taxonomy" id="3058393"/>
    <lineage>
        <taxon>Bacteria</taxon>
        <taxon>Bacillati</taxon>
        <taxon>Bacillota</taxon>
        <taxon>Bacilli</taxon>
        <taxon>Bacillales</taxon>
        <taxon>Caryophanaceae</taxon>
        <taxon>Planococcus</taxon>
    </lineage>
</organism>
<protein>
    <submittedName>
        <fullName evidence="2">Uncharacterized protein</fullName>
    </submittedName>
</protein>
<dbReference type="RefSeq" id="WP_300985953.1">
    <property type="nucleotide sequence ID" value="NZ_CP129236.1"/>
</dbReference>
<keyword evidence="1" id="KW-0472">Membrane</keyword>
<dbReference type="Proteomes" id="UP001172055">
    <property type="component" value="Unassembled WGS sequence"/>
</dbReference>
<feature type="transmembrane region" description="Helical" evidence="1">
    <location>
        <begin position="9"/>
        <end position="30"/>
    </location>
</feature>
<reference evidence="2 3" key="1">
    <citation type="submission" date="2023-06" db="EMBL/GenBank/DDBJ databases">
        <title>Novel species in genus Planococcus.</title>
        <authorList>
            <person name="Ning S."/>
        </authorList>
    </citation>
    <scope>NUCLEOTIDE SEQUENCE [LARGE SCALE GENOMIC DNA]</scope>
    <source>
        <strain evidence="2 3">N028</strain>
    </source>
</reference>
<keyword evidence="1" id="KW-0812">Transmembrane</keyword>
<accession>A0ABT8N2F3</accession>
<keyword evidence="3" id="KW-1185">Reference proteome</keyword>
<keyword evidence="1" id="KW-1133">Transmembrane helix</keyword>
<comment type="caution">
    <text evidence="2">The sequence shown here is derived from an EMBL/GenBank/DDBJ whole genome shotgun (WGS) entry which is preliminary data.</text>
</comment>
<dbReference type="EMBL" id="JAUJWV010000001">
    <property type="protein sequence ID" value="MDN7241913.1"/>
    <property type="molecule type" value="Genomic_DNA"/>
</dbReference>
<evidence type="ECO:0000313" key="2">
    <source>
        <dbReference type="EMBL" id="MDN7241913.1"/>
    </source>
</evidence>
<proteinExistence type="predicted"/>